<dbReference type="RefSeq" id="XP_019014873.1">
    <property type="nucleotide sequence ID" value="XM_019152735.1"/>
</dbReference>
<reference evidence="4" key="3">
    <citation type="submission" date="2016-07" db="EMBL/GenBank/DDBJ databases">
        <title>Evolution of pathogenesis and genome organization in the Tremellales.</title>
        <authorList>
            <person name="Cuomo C."/>
            <person name="Litvintseva A."/>
            <person name="Heitman J."/>
            <person name="Chen Y."/>
            <person name="Sun S."/>
            <person name="Springer D."/>
            <person name="Dromer F."/>
            <person name="Young S."/>
            <person name="Zeng Q."/>
            <person name="Chapman S."/>
            <person name="Gujja S."/>
            <person name="Saif S."/>
            <person name="Birren B."/>
        </authorList>
    </citation>
    <scope>NUCLEOTIDE SEQUENCE</scope>
    <source>
        <strain evidence="4">CBS 10737</strain>
    </source>
</reference>
<dbReference type="PANTHER" id="PTHR13097:SF7">
    <property type="entry name" value="GENERAL TRANSCRIPTION FACTOR IIE SUBUNIT 1"/>
    <property type="match status" value="1"/>
</dbReference>
<dbReference type="KEGG" id="kpin:30169329"/>
<dbReference type="GeneID" id="30169329"/>
<keyword evidence="6" id="KW-1185">Reference proteome</keyword>
<dbReference type="EMBL" id="KI894007">
    <property type="protein sequence ID" value="OCF53654.1"/>
    <property type="molecule type" value="Genomic_DNA"/>
</dbReference>
<dbReference type="STRING" id="1296096.A0A1B9IE05"/>
<dbReference type="InterPro" id="IPR013083">
    <property type="entry name" value="Znf_RING/FYVE/PHD"/>
</dbReference>
<dbReference type="GO" id="GO:0006367">
    <property type="term" value="P:transcription initiation at RNA polymerase II promoter"/>
    <property type="evidence" value="ECO:0007669"/>
    <property type="project" value="InterPro"/>
</dbReference>
<feature type="domain" description="HTH TFE/IIEalpha-type" evidence="3">
    <location>
        <begin position="14"/>
        <end position="140"/>
    </location>
</feature>
<feature type="compositionally biased region" description="Basic and acidic residues" evidence="2">
    <location>
        <begin position="413"/>
        <end position="423"/>
    </location>
</feature>
<dbReference type="Gene3D" id="3.30.40.10">
    <property type="entry name" value="Zinc/RING finger domain, C3HC4 (zinc finger)"/>
    <property type="match status" value="1"/>
</dbReference>
<dbReference type="SUPFAM" id="SSF57783">
    <property type="entry name" value="Zinc beta-ribbon"/>
    <property type="match status" value="1"/>
</dbReference>
<evidence type="ECO:0000256" key="1">
    <source>
        <dbReference type="ARBA" id="ARBA00008947"/>
    </source>
</evidence>
<organism evidence="4">
    <name type="scientific">Kwoniella pini CBS 10737</name>
    <dbReference type="NCBI Taxonomy" id="1296096"/>
    <lineage>
        <taxon>Eukaryota</taxon>
        <taxon>Fungi</taxon>
        <taxon>Dikarya</taxon>
        <taxon>Basidiomycota</taxon>
        <taxon>Agaricomycotina</taxon>
        <taxon>Tremellomycetes</taxon>
        <taxon>Tremellales</taxon>
        <taxon>Cryptococcaceae</taxon>
        <taxon>Kwoniella</taxon>
    </lineage>
</organism>
<dbReference type="InterPro" id="IPR036390">
    <property type="entry name" value="WH_DNA-bd_sf"/>
</dbReference>
<gene>
    <name evidence="4" type="ORF">I206_00960</name>
    <name evidence="5" type="ORF">I206_100365</name>
</gene>
<reference evidence="4" key="1">
    <citation type="submission" date="2013-07" db="EMBL/GenBank/DDBJ databases">
        <title>The Genome Sequence of Cryptococcus pinus CBS10737.</title>
        <authorList>
            <consortium name="The Broad Institute Genome Sequencing Platform"/>
            <person name="Cuomo C."/>
            <person name="Litvintseva A."/>
            <person name="Chen Y."/>
            <person name="Heitman J."/>
            <person name="Sun S."/>
            <person name="Springer D."/>
            <person name="Dromer F."/>
            <person name="Young S.K."/>
            <person name="Zeng Q."/>
            <person name="Gargeya S."/>
            <person name="Fitzgerald M."/>
            <person name="Abouelleil A."/>
            <person name="Alvarado L."/>
            <person name="Berlin A.M."/>
            <person name="Chapman S.B."/>
            <person name="Dewar J."/>
            <person name="Goldberg J."/>
            <person name="Griggs A."/>
            <person name="Gujja S."/>
            <person name="Hansen M."/>
            <person name="Howarth C."/>
            <person name="Imamovic A."/>
            <person name="Larimer J."/>
            <person name="McCowan C."/>
            <person name="Murphy C."/>
            <person name="Pearson M."/>
            <person name="Priest M."/>
            <person name="Roberts A."/>
            <person name="Saif S."/>
            <person name="Shea T."/>
            <person name="Sykes S."/>
            <person name="Wortman J."/>
            <person name="Nusbaum C."/>
            <person name="Birren B."/>
        </authorList>
    </citation>
    <scope>NUCLEOTIDE SEQUENCE [LARGE SCALE GENOMIC DNA]</scope>
    <source>
        <strain evidence="4">CBS 10737</strain>
    </source>
</reference>
<evidence type="ECO:0000313" key="5">
    <source>
        <dbReference type="EMBL" id="WWC66463.1"/>
    </source>
</evidence>
<dbReference type="InterPro" id="IPR002853">
    <property type="entry name" value="TFIIE_asu"/>
</dbReference>
<accession>A0A1B9IE05</accession>
<evidence type="ECO:0000259" key="3">
    <source>
        <dbReference type="PROSITE" id="PS51344"/>
    </source>
</evidence>
<dbReference type="Proteomes" id="UP000094020">
    <property type="component" value="Chromosome 1"/>
</dbReference>
<dbReference type="PROSITE" id="PS51344">
    <property type="entry name" value="HTH_TFE_IIE"/>
    <property type="match status" value="1"/>
</dbReference>
<evidence type="ECO:0000256" key="2">
    <source>
        <dbReference type="SAM" id="MobiDB-lite"/>
    </source>
</evidence>
<feature type="region of interest" description="Disordered" evidence="2">
    <location>
        <begin position="395"/>
        <end position="426"/>
    </location>
</feature>
<reference evidence="5" key="4">
    <citation type="submission" date="2024-02" db="EMBL/GenBank/DDBJ databases">
        <title>Comparative genomics of Cryptococcus and Kwoniella reveals pathogenesis evolution and contrasting modes of karyotype evolution via chromosome fusion or intercentromeric recombination.</title>
        <authorList>
            <person name="Coelho M.A."/>
            <person name="David-Palma M."/>
            <person name="Shea T."/>
            <person name="Bowers K."/>
            <person name="McGinley-Smith S."/>
            <person name="Mohammad A.W."/>
            <person name="Gnirke A."/>
            <person name="Yurkov A.M."/>
            <person name="Nowrousian M."/>
            <person name="Sun S."/>
            <person name="Cuomo C.A."/>
            <person name="Heitman J."/>
        </authorList>
    </citation>
    <scope>NUCLEOTIDE SEQUENCE</scope>
    <source>
        <strain evidence="5">CBS 10737</strain>
    </source>
</reference>
<dbReference type="OrthoDB" id="361102at2759"/>
<dbReference type="PANTHER" id="PTHR13097">
    <property type="entry name" value="TRANSCRIPTION INITIATION FACTOR IIE, ALPHA SUBUNIT"/>
    <property type="match status" value="1"/>
</dbReference>
<sequence>MAQPLSSNEINKLCANLVYQVAYAFYDTPYIIILKMMVHDNVTTEMELANKIGLTSPEVRKYMGTLHMHRLVRRHVNKEKVPIPEWRLKQLAAQPEKLNQPIKPGQPKPGAIDKDGKPLIIERERTKDVHYWYLDYREFANVVKYRLAIMRKGIDDKIKQEVGHRGYICPLDGKTYDPLDLSNIFDPFTNTFKCEDCQTELIEHDPSTALDGKTTTSQDAMQRFNIATSPIREALKLVEAQTVPSLNIIVWISQNIKTTVKGNGELDEQNNEKEKKFEVVIGKDENEEKEKERLAQQQREQNALPHWYTHSTVTGQATTLGIADQKRKQILAERNKFNENEKEFQDESLKAHYEILDENEQGEDEFEETPTPTIEKEIQIPSIKIENAIDMLEDDEDDEEGMEDISSIPNGINKEDERGRREGNGQMVNVAGIPKNIEDVTDDDYELMSTEEYEAYAQAMYG</sequence>
<evidence type="ECO:0000313" key="4">
    <source>
        <dbReference type="EMBL" id="OCF53654.1"/>
    </source>
</evidence>
<comment type="similarity">
    <text evidence="1">Belongs to the TFIIE alpha subunit family.</text>
</comment>
<dbReference type="SMART" id="SM00531">
    <property type="entry name" value="TFIIE"/>
    <property type="match status" value="1"/>
</dbReference>
<dbReference type="EMBL" id="CP144519">
    <property type="protein sequence ID" value="WWC66463.1"/>
    <property type="molecule type" value="Genomic_DNA"/>
</dbReference>
<reference evidence="5" key="2">
    <citation type="submission" date="2013-07" db="EMBL/GenBank/DDBJ databases">
        <authorList>
            <consortium name="The Broad Institute Genome Sequencing Platform"/>
            <person name="Cuomo C."/>
            <person name="Litvintseva A."/>
            <person name="Chen Y."/>
            <person name="Heitman J."/>
            <person name="Sun S."/>
            <person name="Springer D."/>
            <person name="Dromer F."/>
            <person name="Young S.K."/>
            <person name="Zeng Q."/>
            <person name="Gargeya S."/>
            <person name="Fitzgerald M."/>
            <person name="Abouelleil A."/>
            <person name="Alvarado L."/>
            <person name="Berlin A.M."/>
            <person name="Chapman S.B."/>
            <person name="Dewar J."/>
            <person name="Goldberg J."/>
            <person name="Griggs A."/>
            <person name="Gujja S."/>
            <person name="Hansen M."/>
            <person name="Howarth C."/>
            <person name="Imamovic A."/>
            <person name="Larimer J."/>
            <person name="McCowan C."/>
            <person name="Murphy C."/>
            <person name="Pearson M."/>
            <person name="Priest M."/>
            <person name="Roberts A."/>
            <person name="Saif S."/>
            <person name="Shea T."/>
            <person name="Sykes S."/>
            <person name="Wortman J."/>
            <person name="Nusbaum C."/>
            <person name="Birren B."/>
        </authorList>
    </citation>
    <scope>NUCLEOTIDE SEQUENCE</scope>
    <source>
        <strain evidence="5">CBS 10737</strain>
    </source>
</reference>
<dbReference type="InterPro" id="IPR039997">
    <property type="entry name" value="TFE"/>
</dbReference>
<evidence type="ECO:0000313" key="6">
    <source>
        <dbReference type="Proteomes" id="UP000094020"/>
    </source>
</evidence>
<dbReference type="SUPFAM" id="SSF46785">
    <property type="entry name" value="Winged helix' DNA-binding domain"/>
    <property type="match status" value="1"/>
</dbReference>
<name>A0A1B9IE05_9TREE</name>
<proteinExistence type="inferred from homology"/>
<protein>
    <submittedName>
        <fullName evidence="4">Transcription initiation factor TFIIE subunit alpha</fullName>
    </submittedName>
</protein>
<dbReference type="InterPro" id="IPR017919">
    <property type="entry name" value="TFIIE/TFIIEa_HTH"/>
</dbReference>
<dbReference type="AlphaFoldDB" id="A0A1B9IE05"/>
<dbReference type="GO" id="GO:0005673">
    <property type="term" value="C:transcription factor TFIIE complex"/>
    <property type="evidence" value="ECO:0007669"/>
    <property type="project" value="TreeGrafter"/>
</dbReference>